<proteinExistence type="predicted"/>
<sequence length="306" mass="33881">MSPNQRTKALLESSNHNLDYQTISKQDKLIVDPTGCRVNLKTSLKSPYPRCPGCLRTYPGCPLPAEAAREPSEAACACPRARLLPAPARTAARPLMLLPALARTARSLAFAGWPPLAACLLAPPRPPPEFCKTTTGPAPNTGVLLDHQLRSDVLSDHHLRPDVLPDYHMRPDILPDHHLRSDVLPNHHQRPELCSSSPSPFHEGIIFLTQKFSISSFATDRKTAYTRSSPARWDGNPAFEAFDKENSFNKNIQPSTNPSFCQWVDRVDRVQSIKSNDFKQTSTPGLQGTLGRSNPWLPTRILLSGF</sequence>
<evidence type="ECO:0000313" key="2">
    <source>
        <dbReference type="Proteomes" id="UP001552299"/>
    </source>
</evidence>
<dbReference type="AlphaFoldDB" id="A0ABD0UAK0"/>
<protein>
    <submittedName>
        <fullName evidence="1">Uncharacterized protein</fullName>
    </submittedName>
</protein>
<gene>
    <name evidence="1" type="ORF">M5K25_020681</name>
</gene>
<organism evidence="1 2">
    <name type="scientific">Dendrobium thyrsiflorum</name>
    <name type="common">Pinecone-like raceme dendrobium</name>
    <name type="synonym">Orchid</name>
    <dbReference type="NCBI Taxonomy" id="117978"/>
    <lineage>
        <taxon>Eukaryota</taxon>
        <taxon>Viridiplantae</taxon>
        <taxon>Streptophyta</taxon>
        <taxon>Embryophyta</taxon>
        <taxon>Tracheophyta</taxon>
        <taxon>Spermatophyta</taxon>
        <taxon>Magnoliopsida</taxon>
        <taxon>Liliopsida</taxon>
        <taxon>Asparagales</taxon>
        <taxon>Orchidaceae</taxon>
        <taxon>Epidendroideae</taxon>
        <taxon>Malaxideae</taxon>
        <taxon>Dendrobiinae</taxon>
        <taxon>Dendrobium</taxon>
    </lineage>
</organism>
<accession>A0ABD0UAK0</accession>
<name>A0ABD0UAK0_DENTH</name>
<reference evidence="1 2" key="1">
    <citation type="journal article" date="2024" name="Plant Biotechnol. J.">
        <title>Dendrobium thyrsiflorum genome and its molecular insights into genes involved in important horticultural traits.</title>
        <authorList>
            <person name="Chen B."/>
            <person name="Wang J.Y."/>
            <person name="Zheng P.J."/>
            <person name="Li K.L."/>
            <person name="Liang Y.M."/>
            <person name="Chen X.F."/>
            <person name="Zhang C."/>
            <person name="Zhao X."/>
            <person name="He X."/>
            <person name="Zhang G.Q."/>
            <person name="Liu Z.J."/>
            <person name="Xu Q."/>
        </authorList>
    </citation>
    <scope>NUCLEOTIDE SEQUENCE [LARGE SCALE GENOMIC DNA]</scope>
    <source>
        <strain evidence="1">GZMU011</strain>
    </source>
</reference>
<dbReference type="EMBL" id="JANQDX010000016">
    <property type="protein sequence ID" value="KAL0909784.1"/>
    <property type="molecule type" value="Genomic_DNA"/>
</dbReference>
<evidence type="ECO:0000313" key="1">
    <source>
        <dbReference type="EMBL" id="KAL0909784.1"/>
    </source>
</evidence>
<comment type="caution">
    <text evidence="1">The sequence shown here is derived from an EMBL/GenBank/DDBJ whole genome shotgun (WGS) entry which is preliminary data.</text>
</comment>
<dbReference type="Proteomes" id="UP001552299">
    <property type="component" value="Unassembled WGS sequence"/>
</dbReference>
<keyword evidence="2" id="KW-1185">Reference proteome</keyword>